<evidence type="ECO:0000256" key="3">
    <source>
        <dbReference type="ARBA" id="ARBA00007823"/>
    </source>
</evidence>
<name>A0AAD7MB67_MYCRO</name>
<keyword evidence="5" id="KW-0819">tRNA processing</keyword>
<dbReference type="GO" id="GO:0005739">
    <property type="term" value="C:mitochondrion"/>
    <property type="evidence" value="ECO:0007669"/>
    <property type="project" value="TreeGrafter"/>
</dbReference>
<proteinExistence type="inferred from homology"/>
<evidence type="ECO:0000313" key="13">
    <source>
        <dbReference type="EMBL" id="KAJ7708827.1"/>
    </source>
</evidence>
<dbReference type="PANTHER" id="PTHR12553:SF49">
    <property type="entry name" value="ZINC PHOSPHODIESTERASE ELAC PROTEIN 2"/>
    <property type="match status" value="1"/>
</dbReference>
<evidence type="ECO:0000256" key="7">
    <source>
        <dbReference type="ARBA" id="ARBA00022723"/>
    </source>
</evidence>
<keyword evidence="7" id="KW-0479">Metal-binding</keyword>
<evidence type="ECO:0000256" key="6">
    <source>
        <dbReference type="ARBA" id="ARBA00022722"/>
    </source>
</evidence>
<keyword evidence="10" id="KW-0862">Zinc</keyword>
<evidence type="ECO:0000256" key="5">
    <source>
        <dbReference type="ARBA" id="ARBA00022694"/>
    </source>
</evidence>
<dbReference type="Proteomes" id="UP001221757">
    <property type="component" value="Unassembled WGS sequence"/>
</dbReference>
<protein>
    <recommendedName>
        <fullName evidence="4">ribonuclease Z</fullName>
        <ecNumber evidence="4">3.1.26.11</ecNumber>
    </recommendedName>
</protein>
<evidence type="ECO:0000313" key="14">
    <source>
        <dbReference type="Proteomes" id="UP001221757"/>
    </source>
</evidence>
<dbReference type="Pfam" id="PF23023">
    <property type="entry name" value="Anti-Pycsar_Apyc1"/>
    <property type="match status" value="1"/>
</dbReference>
<gene>
    <name evidence="13" type="ORF">B0H17DRAFT_916367</name>
</gene>
<dbReference type="Pfam" id="PF13691">
    <property type="entry name" value="Lactamase_B_4"/>
    <property type="match status" value="1"/>
</dbReference>
<dbReference type="EC" id="3.1.26.11" evidence="4"/>
<dbReference type="GO" id="GO:0042781">
    <property type="term" value="F:3'-tRNA processing endoribonuclease activity"/>
    <property type="evidence" value="ECO:0007669"/>
    <property type="project" value="UniProtKB-EC"/>
</dbReference>
<evidence type="ECO:0000259" key="12">
    <source>
        <dbReference type="Pfam" id="PF13691"/>
    </source>
</evidence>
<feature type="region of interest" description="Disordered" evidence="11">
    <location>
        <begin position="152"/>
        <end position="192"/>
    </location>
</feature>
<keyword evidence="6" id="KW-0540">Nuclease</keyword>
<dbReference type="Gene3D" id="3.60.15.10">
    <property type="entry name" value="Ribonuclease Z/Hydroxyacylglutathione hydrolase-like"/>
    <property type="match status" value="2"/>
</dbReference>
<reference evidence="13" key="1">
    <citation type="submission" date="2023-03" db="EMBL/GenBank/DDBJ databases">
        <title>Massive genome expansion in bonnet fungi (Mycena s.s.) driven by repeated elements and novel gene families across ecological guilds.</title>
        <authorList>
            <consortium name="Lawrence Berkeley National Laboratory"/>
            <person name="Harder C.B."/>
            <person name="Miyauchi S."/>
            <person name="Viragh M."/>
            <person name="Kuo A."/>
            <person name="Thoen E."/>
            <person name="Andreopoulos B."/>
            <person name="Lu D."/>
            <person name="Skrede I."/>
            <person name="Drula E."/>
            <person name="Henrissat B."/>
            <person name="Morin E."/>
            <person name="Kohler A."/>
            <person name="Barry K."/>
            <person name="LaButti K."/>
            <person name="Morin E."/>
            <person name="Salamov A."/>
            <person name="Lipzen A."/>
            <person name="Mereny Z."/>
            <person name="Hegedus B."/>
            <person name="Baldrian P."/>
            <person name="Stursova M."/>
            <person name="Weitz H."/>
            <person name="Taylor A."/>
            <person name="Grigoriev I.V."/>
            <person name="Nagy L.G."/>
            <person name="Martin F."/>
            <person name="Kauserud H."/>
        </authorList>
    </citation>
    <scope>NUCLEOTIDE SEQUENCE</scope>
    <source>
        <strain evidence="13">CBHHK067</strain>
    </source>
</reference>
<evidence type="ECO:0000256" key="4">
    <source>
        <dbReference type="ARBA" id="ARBA00012477"/>
    </source>
</evidence>
<dbReference type="InterPro" id="IPR036866">
    <property type="entry name" value="RibonucZ/Hydroxyglut_hydro"/>
</dbReference>
<dbReference type="PANTHER" id="PTHR12553">
    <property type="entry name" value="ZINC PHOSPHODIESTERASE ELAC PROTEIN 2"/>
    <property type="match status" value="1"/>
</dbReference>
<dbReference type="InterPro" id="IPR027794">
    <property type="entry name" value="tRNase_Z_dom"/>
</dbReference>
<accession>A0AAD7MB67</accession>
<dbReference type="InterPro" id="IPR047151">
    <property type="entry name" value="RNZ2-like"/>
</dbReference>
<feature type="region of interest" description="Disordered" evidence="11">
    <location>
        <begin position="222"/>
        <end position="269"/>
    </location>
</feature>
<dbReference type="GO" id="GO:1990180">
    <property type="term" value="P:mitochondrial tRNA 3'-end processing"/>
    <property type="evidence" value="ECO:0007669"/>
    <property type="project" value="TreeGrafter"/>
</dbReference>
<comment type="cofactor">
    <cofactor evidence="2">
        <name>Zn(2+)</name>
        <dbReference type="ChEBI" id="CHEBI:29105"/>
    </cofactor>
</comment>
<evidence type="ECO:0000256" key="1">
    <source>
        <dbReference type="ARBA" id="ARBA00000402"/>
    </source>
</evidence>
<comment type="similarity">
    <text evidence="3">Belongs to the RNase Z family.</text>
</comment>
<dbReference type="CDD" id="cd07718">
    <property type="entry name" value="RNaseZ_ELAC1_ELAC2-C-term-like_MBL-fold"/>
    <property type="match status" value="1"/>
</dbReference>
<keyword evidence="14" id="KW-1185">Reference proteome</keyword>
<evidence type="ECO:0000256" key="8">
    <source>
        <dbReference type="ARBA" id="ARBA00022759"/>
    </source>
</evidence>
<dbReference type="AlphaFoldDB" id="A0AAD7MB67"/>
<dbReference type="EMBL" id="JARKIE010000003">
    <property type="protein sequence ID" value="KAJ7708827.1"/>
    <property type="molecule type" value="Genomic_DNA"/>
</dbReference>
<dbReference type="GO" id="GO:0046872">
    <property type="term" value="F:metal ion binding"/>
    <property type="evidence" value="ECO:0007669"/>
    <property type="project" value="UniProtKB-KW"/>
</dbReference>
<sequence>MSWTASVVTSATTDTEPSLVISFDQAKYVFNGVAENSNRAFTQKKAHRKKTRAFFLTQVGVQRTGGLPGMLMSSADQTLNTLDVVGPPGLAHSIASMRSYIYRDSMSVNVNEVSLSPDMTSSPRCTYQDKNITVYSIPVFDHWQELSATTLDGAQAPGEEATEVVTETGASKRKRESNPPQTLDRATPLKDLMDADDFSAQRLEGELAQEWRKLMINTMFPASRSTAKSSPARKCKDNQPNKRQKTTGDSEEPRIPQSKIPPGYHHQLPKFNPPWSVGAAPTLAYVVVGPSVRGKFDVDKSIALGVPKNMRSQLTRGLNITVNVKEGDEIVQKVVRPEDCIGPSEIPAVVMVLDVPSPAYIPSLIASFEQSPFYAKLRSTPPQDLAEFVVRSVFHLCGDGILEDARYIQFMNGFPPTTHHIISAPEYGRDPVTFTTAAFNQLRLHQLDADMFPIPHYSLEAKKELSAIPNLPANCLIMEPSLHISIRPAGAPETGRLPAERKDHFHPATDSPDLMLLSPSILQKFAEMQDKVKEHALGGTLPVPRGADVAVIPLGTASAVPTSSRNVSSTLIRIPSRGSILLDAGEGTWGQLARHFGPGADDVLRDLRCVFVSHIHGDHHTGVTKILAKRRQLDPPATQPLYLVSIHKLHLYLRELADIEDLGLDDPSGNGVVTVISDALHVKRSGEYLNHGMWRIEGAEPWVDYERSVAAGMRLCVTLGLQSFNTIDVFHQVKCYGAAIRHQDGWSIVFSADTLPTQSLVRGGHGATLLIHEATMGDGEEAMARAKHHSTVGQAIDIGRKMNAEHVLLTHFSARYPRMPPSVGIVRPTGSPGGREPVVALAFDHANLTIGSMWKLNMYLPVIQQTFADTSEEEDEEEMKLALAAVP</sequence>
<comment type="caution">
    <text evidence="13">The sequence shown here is derived from an EMBL/GenBank/DDBJ whole genome shotgun (WGS) entry which is preliminary data.</text>
</comment>
<dbReference type="SUPFAM" id="SSF56281">
    <property type="entry name" value="Metallo-hydrolase/oxidoreductase"/>
    <property type="match status" value="2"/>
</dbReference>
<feature type="domain" description="tRNase Z endonuclease" evidence="12">
    <location>
        <begin position="6"/>
        <end position="66"/>
    </location>
</feature>
<feature type="compositionally biased region" description="Basic and acidic residues" evidence="11">
    <location>
        <begin position="234"/>
        <end position="254"/>
    </location>
</feature>
<comment type="catalytic activity">
    <reaction evidence="1">
        <text>Endonucleolytic cleavage of RNA, removing extra 3' nucleotides from tRNA precursor, generating 3' termini of tRNAs. A 3'-hydroxy group is left at the tRNA terminus and a 5'-phosphoryl group is left at the trailer molecule.</text>
        <dbReference type="EC" id="3.1.26.11"/>
    </reaction>
</comment>
<organism evidence="13 14">
    <name type="scientific">Mycena rosella</name>
    <name type="common">Pink bonnet</name>
    <name type="synonym">Agaricus rosellus</name>
    <dbReference type="NCBI Taxonomy" id="1033263"/>
    <lineage>
        <taxon>Eukaryota</taxon>
        <taxon>Fungi</taxon>
        <taxon>Dikarya</taxon>
        <taxon>Basidiomycota</taxon>
        <taxon>Agaricomycotina</taxon>
        <taxon>Agaricomycetes</taxon>
        <taxon>Agaricomycetidae</taxon>
        <taxon>Agaricales</taxon>
        <taxon>Marasmiineae</taxon>
        <taxon>Mycenaceae</taxon>
        <taxon>Mycena</taxon>
    </lineage>
</organism>
<keyword evidence="9" id="KW-0378">Hydrolase</keyword>
<evidence type="ECO:0000256" key="11">
    <source>
        <dbReference type="SAM" id="MobiDB-lite"/>
    </source>
</evidence>
<evidence type="ECO:0000256" key="9">
    <source>
        <dbReference type="ARBA" id="ARBA00022801"/>
    </source>
</evidence>
<keyword evidence="8" id="KW-0255">Endonuclease</keyword>
<evidence type="ECO:0000256" key="10">
    <source>
        <dbReference type="ARBA" id="ARBA00022833"/>
    </source>
</evidence>
<evidence type="ECO:0000256" key="2">
    <source>
        <dbReference type="ARBA" id="ARBA00001947"/>
    </source>
</evidence>